<name>A0A8T0XYP0_9STRA</name>
<accession>A0A8T0XYP0</accession>
<dbReference type="GO" id="GO:0015074">
    <property type="term" value="P:DNA integration"/>
    <property type="evidence" value="ECO:0007669"/>
    <property type="project" value="InterPro"/>
</dbReference>
<dbReference type="VEuPathDB" id="FungiDB:PC110_g12270"/>
<dbReference type="InterPro" id="IPR056924">
    <property type="entry name" value="SH3_Tf2-1"/>
</dbReference>
<reference evidence="3" key="1">
    <citation type="submission" date="2018-10" db="EMBL/GenBank/DDBJ databases">
        <title>Effector identification in a new, highly contiguous assembly of the strawberry crown rot pathogen Phytophthora cactorum.</title>
        <authorList>
            <person name="Armitage A.D."/>
            <person name="Nellist C.F."/>
            <person name="Bates H."/>
            <person name="Vickerstaff R.J."/>
            <person name="Harrison R.J."/>
        </authorList>
    </citation>
    <scope>NUCLEOTIDE SEQUENCE</scope>
    <source>
        <strain evidence="3">15-7</strain>
    </source>
</reference>
<dbReference type="PANTHER" id="PTHR37984">
    <property type="entry name" value="PROTEIN CBG26694"/>
    <property type="match status" value="1"/>
</dbReference>
<protein>
    <recommendedName>
        <fullName evidence="2">Integrase catalytic domain-containing protein</fullName>
    </recommendedName>
</protein>
<evidence type="ECO:0000259" key="2">
    <source>
        <dbReference type="PROSITE" id="PS50994"/>
    </source>
</evidence>
<proteinExistence type="predicted"/>
<dbReference type="SUPFAM" id="SSF53098">
    <property type="entry name" value="Ribonuclease H-like"/>
    <property type="match status" value="1"/>
</dbReference>
<feature type="region of interest" description="Disordered" evidence="1">
    <location>
        <begin position="299"/>
        <end position="323"/>
    </location>
</feature>
<dbReference type="EMBL" id="RCMG01001521">
    <property type="protein sequence ID" value="KAG2825283.1"/>
    <property type="molecule type" value="Genomic_DNA"/>
</dbReference>
<feature type="domain" description="Integrase catalytic" evidence="2">
    <location>
        <begin position="1"/>
        <end position="124"/>
    </location>
</feature>
<dbReference type="InterPro" id="IPR012337">
    <property type="entry name" value="RNaseH-like_sf"/>
</dbReference>
<dbReference type="PANTHER" id="PTHR37984:SF5">
    <property type="entry name" value="PROTEIN NYNRIN-LIKE"/>
    <property type="match status" value="1"/>
</dbReference>
<dbReference type="InterPro" id="IPR050951">
    <property type="entry name" value="Retrovirus_Pol_polyprotein"/>
</dbReference>
<dbReference type="InterPro" id="IPR036397">
    <property type="entry name" value="RNaseH_sf"/>
</dbReference>
<dbReference type="GO" id="GO:0003676">
    <property type="term" value="F:nucleic acid binding"/>
    <property type="evidence" value="ECO:0007669"/>
    <property type="project" value="InterPro"/>
</dbReference>
<dbReference type="AlphaFoldDB" id="A0A8T0XYP0"/>
<feature type="compositionally biased region" description="Polar residues" evidence="1">
    <location>
        <begin position="301"/>
        <end position="310"/>
    </location>
</feature>
<comment type="caution">
    <text evidence="3">The sequence shown here is derived from an EMBL/GenBank/DDBJ whole genome shotgun (WGS) entry which is preliminary data.</text>
</comment>
<dbReference type="Pfam" id="PF24626">
    <property type="entry name" value="SH3_Tf2-1"/>
    <property type="match status" value="1"/>
</dbReference>
<organism evidence="3 4">
    <name type="scientific">Phytophthora cactorum</name>
    <dbReference type="NCBI Taxonomy" id="29920"/>
    <lineage>
        <taxon>Eukaryota</taxon>
        <taxon>Sar</taxon>
        <taxon>Stramenopiles</taxon>
        <taxon>Oomycota</taxon>
        <taxon>Peronosporomycetes</taxon>
        <taxon>Peronosporales</taxon>
        <taxon>Peronosporaceae</taxon>
        <taxon>Phytophthora</taxon>
    </lineage>
</organism>
<evidence type="ECO:0000313" key="3">
    <source>
        <dbReference type="EMBL" id="KAG2825283.1"/>
    </source>
</evidence>
<evidence type="ECO:0000313" key="4">
    <source>
        <dbReference type="Proteomes" id="UP000735874"/>
    </source>
</evidence>
<gene>
    <name evidence="3" type="ORF">PC113_g21926</name>
</gene>
<dbReference type="PROSITE" id="PS50994">
    <property type="entry name" value="INTEGRASE"/>
    <property type="match status" value="1"/>
</dbReference>
<feature type="region of interest" description="Disordered" evidence="1">
    <location>
        <begin position="149"/>
        <end position="174"/>
    </location>
</feature>
<dbReference type="Gene3D" id="3.30.420.10">
    <property type="entry name" value="Ribonuclease H-like superfamily/Ribonuclease H"/>
    <property type="match status" value="1"/>
</dbReference>
<dbReference type="InterPro" id="IPR001584">
    <property type="entry name" value="Integrase_cat-core"/>
</dbReference>
<dbReference type="Proteomes" id="UP000735874">
    <property type="component" value="Unassembled WGS sequence"/>
</dbReference>
<sequence length="504" mass="55187">MVHLAAVSAEVTVVQTARLFVDMVFKHHGMPHDIVSDRDPRFTARFWQEVFTLLGTQLSMPAADHPQTDGQTKRLNRVLVNLLKGYAHSFQQWRDCLLMAEFAMNNSMHASSGHTPFYVNDIRHPPLPIILGMKSADTDTVSVVTTRRQVRGTASCPGNETSNKNYGSAQGTDSAQAGPVAGTIAVLNTPFSTQAIDFVQRRQAVIRFVEDAIAASVDRQKLNADNVGRGNTNEFEKGSLVLLATQNLPRHAVLDFGASLLAPRFIGPFTVLERHGNTYTLDIPSSMRLQPTFYVGRLKPYTQNEPSSPDGSKRMTKRPLKRSNAVVEPRDLRYKRHLGVRHGLGGLHDLCVLVAQLLLQLRALEQFQGGYTVVQSARVTINLGLTVRKVSFRPRRRGSFSFSVIIDGAAIGGEVAPDLEAISDARGTHGGRFVATERGEEGVTCVGGFTSSLRKHFQLEAFGSSSRGRREPVAGSCVTTTNWESAVEVESSSLSMGTSLMSDR</sequence>
<feature type="compositionally biased region" description="Polar residues" evidence="1">
    <location>
        <begin position="156"/>
        <end position="174"/>
    </location>
</feature>
<evidence type="ECO:0000256" key="1">
    <source>
        <dbReference type="SAM" id="MobiDB-lite"/>
    </source>
</evidence>